<feature type="signal peptide" evidence="14">
    <location>
        <begin position="1"/>
        <end position="19"/>
    </location>
</feature>
<evidence type="ECO:0000256" key="14">
    <source>
        <dbReference type="SAM" id="SignalP"/>
    </source>
</evidence>
<dbReference type="Gene3D" id="2.60.120.200">
    <property type="match status" value="1"/>
</dbReference>
<sequence>MYGIAFLGALLGLSSFALAQREDGQFWPCNPIKNNTGACPPNPGLLTSKYEIDFTKIKAIPKEWTVSDYATINFGPDGAEFTYNKRYDAPQLWTNFFIFFGKVEIEMRVANGTGMISSAVLMSDDFDEIDFEFSGNNFGFSEAAAGIGQNNYFGKGITENYDRGLYFDVSEPQETFHTYSVEWRKANLKWGLDGRTVRTHEYIHSSGDSGSYQYPQTPSRFQLGIWAGGDPGQNAGTKAWAGGETDVNGGPYTMFVRKVTIHNYNPAYAYNWTDQSGKWQSIQLLKSPDAAVGKASSSVKPSSTSTKFSSTSSQSSSSSAVSSESSSTSVTNSRTSSSSSAASLQPSYETKSSSSTHASYSTQASSSTQASYSTKSSSSTTSTSSTSECTTTSKTTSSTSSTPPAYQINTPKPTTRTITTTKRVTSTSMIPAGYGSKPSTTTKVLTYTSTYRLVGTSTVKAASTKGLWGNWRGWTDGWWTTDAHGRMEYVGGRGG</sequence>
<reference evidence="16" key="1">
    <citation type="submission" date="2022-06" db="EMBL/GenBank/DDBJ databases">
        <title>Complete genome sequences of two strains of the flax pathogen Septoria linicola.</title>
        <authorList>
            <person name="Lapalu N."/>
            <person name="Simon A."/>
            <person name="Demenou B."/>
            <person name="Paumier D."/>
            <person name="Guillot M.-P."/>
            <person name="Gout L."/>
            <person name="Valade R."/>
        </authorList>
    </citation>
    <scope>NUCLEOTIDE SEQUENCE</scope>
    <source>
        <strain evidence="16">SE15195</strain>
    </source>
</reference>
<keyword evidence="4" id="KW-0328">Glycosyltransferase</keyword>
<dbReference type="Pfam" id="PF00722">
    <property type="entry name" value="Glyco_hydro_16"/>
    <property type="match status" value="1"/>
</dbReference>
<dbReference type="InterPro" id="IPR013320">
    <property type="entry name" value="ConA-like_dom_sf"/>
</dbReference>
<evidence type="ECO:0000256" key="5">
    <source>
        <dbReference type="ARBA" id="ARBA00022679"/>
    </source>
</evidence>
<keyword evidence="7 16" id="KW-0378">Hydrolase</keyword>
<comment type="similarity">
    <text evidence="12">Belongs to the glycosyl hydrolase 16 family. CRH1 subfamily.</text>
</comment>
<evidence type="ECO:0000256" key="9">
    <source>
        <dbReference type="ARBA" id="ARBA00023180"/>
    </source>
</evidence>
<evidence type="ECO:0000256" key="1">
    <source>
        <dbReference type="ARBA" id="ARBA00000822"/>
    </source>
</evidence>
<evidence type="ECO:0000256" key="2">
    <source>
        <dbReference type="ARBA" id="ARBA00004370"/>
    </source>
</evidence>
<evidence type="ECO:0000313" key="17">
    <source>
        <dbReference type="Proteomes" id="UP001056384"/>
    </source>
</evidence>
<dbReference type="PROSITE" id="PS51762">
    <property type="entry name" value="GH16_2"/>
    <property type="match status" value="1"/>
</dbReference>
<dbReference type="PANTHER" id="PTHR10963">
    <property type="entry name" value="GLYCOSYL HYDROLASE-RELATED"/>
    <property type="match status" value="1"/>
</dbReference>
<dbReference type="Proteomes" id="UP001056384">
    <property type="component" value="Chromosome 2"/>
</dbReference>
<keyword evidence="5" id="KW-0808">Transferase</keyword>
<dbReference type="InterPro" id="IPR050546">
    <property type="entry name" value="Glycosyl_Hydrlase_16"/>
</dbReference>
<evidence type="ECO:0000256" key="8">
    <source>
        <dbReference type="ARBA" id="ARBA00023136"/>
    </source>
</evidence>
<dbReference type="GO" id="GO:0016757">
    <property type="term" value="F:glycosyltransferase activity"/>
    <property type="evidence" value="ECO:0007669"/>
    <property type="project" value="UniProtKB-KW"/>
</dbReference>
<feature type="compositionally biased region" description="Low complexity" evidence="13">
    <location>
        <begin position="293"/>
        <end position="402"/>
    </location>
</feature>
<feature type="chain" id="PRO_5040167966" description="chitinase" evidence="14">
    <location>
        <begin position="20"/>
        <end position="495"/>
    </location>
</feature>
<evidence type="ECO:0000256" key="6">
    <source>
        <dbReference type="ARBA" id="ARBA00022729"/>
    </source>
</evidence>
<evidence type="ECO:0000256" key="11">
    <source>
        <dbReference type="ARBA" id="ARBA00023316"/>
    </source>
</evidence>
<keyword evidence="9" id="KW-0325">Glycoprotein</keyword>
<dbReference type="GO" id="GO:0031505">
    <property type="term" value="P:fungal-type cell wall organization"/>
    <property type="evidence" value="ECO:0007669"/>
    <property type="project" value="TreeGrafter"/>
</dbReference>
<dbReference type="AlphaFoldDB" id="A0A9Q9EHT0"/>
<evidence type="ECO:0000256" key="4">
    <source>
        <dbReference type="ARBA" id="ARBA00022676"/>
    </source>
</evidence>
<dbReference type="InterPro" id="IPR000757">
    <property type="entry name" value="Beta-glucanase-like"/>
</dbReference>
<accession>A0A9Q9EHT0</accession>
<keyword evidence="8" id="KW-0472">Membrane</keyword>
<dbReference type="SUPFAM" id="SSF49899">
    <property type="entry name" value="Concanavalin A-like lectins/glucanases"/>
    <property type="match status" value="1"/>
</dbReference>
<keyword evidence="11" id="KW-0961">Cell wall biogenesis/degradation</keyword>
<protein>
    <recommendedName>
        <fullName evidence="3">chitinase</fullName>
        <ecNumber evidence="3">3.2.1.14</ecNumber>
    </recommendedName>
</protein>
<dbReference type="EMBL" id="CP099419">
    <property type="protein sequence ID" value="USW50339.1"/>
    <property type="molecule type" value="Genomic_DNA"/>
</dbReference>
<evidence type="ECO:0000256" key="12">
    <source>
        <dbReference type="ARBA" id="ARBA00038074"/>
    </source>
</evidence>
<feature type="region of interest" description="Disordered" evidence="13">
    <location>
        <begin position="293"/>
        <end position="417"/>
    </location>
</feature>
<name>A0A9Q9EHT0_9PEZI</name>
<keyword evidence="17" id="KW-1185">Reference proteome</keyword>
<dbReference type="GO" id="GO:0009277">
    <property type="term" value="C:fungal-type cell wall"/>
    <property type="evidence" value="ECO:0007669"/>
    <property type="project" value="TreeGrafter"/>
</dbReference>
<evidence type="ECO:0000259" key="15">
    <source>
        <dbReference type="PROSITE" id="PS51762"/>
    </source>
</evidence>
<keyword evidence="10" id="KW-0326">Glycosidase</keyword>
<evidence type="ECO:0000256" key="10">
    <source>
        <dbReference type="ARBA" id="ARBA00023295"/>
    </source>
</evidence>
<organism evidence="16 17">
    <name type="scientific">Septoria linicola</name>
    <dbReference type="NCBI Taxonomy" id="215465"/>
    <lineage>
        <taxon>Eukaryota</taxon>
        <taxon>Fungi</taxon>
        <taxon>Dikarya</taxon>
        <taxon>Ascomycota</taxon>
        <taxon>Pezizomycotina</taxon>
        <taxon>Dothideomycetes</taxon>
        <taxon>Dothideomycetidae</taxon>
        <taxon>Mycosphaerellales</taxon>
        <taxon>Mycosphaerellaceae</taxon>
        <taxon>Septoria</taxon>
    </lineage>
</organism>
<comment type="subcellular location">
    <subcellularLocation>
        <location evidence="2">Membrane</location>
    </subcellularLocation>
</comment>
<dbReference type="EC" id="3.2.1.14" evidence="3"/>
<dbReference type="GO" id="GO:0008843">
    <property type="term" value="F:endochitinase activity"/>
    <property type="evidence" value="ECO:0007669"/>
    <property type="project" value="UniProtKB-EC"/>
</dbReference>
<evidence type="ECO:0000256" key="7">
    <source>
        <dbReference type="ARBA" id="ARBA00022801"/>
    </source>
</evidence>
<feature type="domain" description="GH16" evidence="15">
    <location>
        <begin position="25"/>
        <end position="249"/>
    </location>
</feature>
<comment type="catalytic activity">
    <reaction evidence="1">
        <text>Random endo-hydrolysis of N-acetyl-beta-D-glucosaminide (1-&gt;4)-beta-linkages in chitin and chitodextrins.</text>
        <dbReference type="EC" id="3.2.1.14"/>
    </reaction>
</comment>
<keyword evidence="6 14" id="KW-0732">Signal</keyword>
<evidence type="ECO:0000256" key="3">
    <source>
        <dbReference type="ARBA" id="ARBA00012729"/>
    </source>
</evidence>
<dbReference type="PANTHER" id="PTHR10963:SF27">
    <property type="entry name" value="GLYCOSIDASE-RELATED"/>
    <property type="match status" value="1"/>
</dbReference>
<evidence type="ECO:0000313" key="16">
    <source>
        <dbReference type="EMBL" id="USW50339.1"/>
    </source>
</evidence>
<evidence type="ECO:0000256" key="13">
    <source>
        <dbReference type="SAM" id="MobiDB-lite"/>
    </source>
</evidence>
<gene>
    <name evidence="16" type="ORF">Slin15195_G036580</name>
</gene>
<proteinExistence type="inferred from homology"/>
<dbReference type="GO" id="GO:0005975">
    <property type="term" value="P:carbohydrate metabolic process"/>
    <property type="evidence" value="ECO:0007669"/>
    <property type="project" value="InterPro"/>
</dbReference>
<dbReference type="GO" id="GO:0016020">
    <property type="term" value="C:membrane"/>
    <property type="evidence" value="ECO:0007669"/>
    <property type="project" value="UniProtKB-SubCell"/>
</dbReference>